<dbReference type="SUPFAM" id="SSF53756">
    <property type="entry name" value="UDP-Glycosyltransferase/glycogen phosphorylase"/>
    <property type="match status" value="1"/>
</dbReference>
<evidence type="ECO:0000313" key="3">
    <source>
        <dbReference type="EMBL" id="TAA46794.1"/>
    </source>
</evidence>
<feature type="domain" description="Glycosyl transferase family 1" evidence="1">
    <location>
        <begin position="230"/>
        <end position="380"/>
    </location>
</feature>
<dbReference type="PANTHER" id="PTHR12526:SF630">
    <property type="entry name" value="GLYCOSYLTRANSFERASE"/>
    <property type="match status" value="1"/>
</dbReference>
<reference evidence="4" key="1">
    <citation type="submission" date="2019-02" db="EMBL/GenBank/DDBJ databases">
        <title>Draft genome sequence of Muricauda sp. 176CP4-71.</title>
        <authorList>
            <person name="Park J.-S."/>
        </authorList>
    </citation>
    <scope>NUCLEOTIDE SEQUENCE [LARGE SCALE GENOMIC DNA]</scope>
    <source>
        <strain evidence="4">176GS2-150</strain>
    </source>
</reference>
<evidence type="ECO:0000313" key="4">
    <source>
        <dbReference type="Proteomes" id="UP000292544"/>
    </source>
</evidence>
<dbReference type="InterPro" id="IPR001296">
    <property type="entry name" value="Glyco_trans_1"/>
</dbReference>
<sequence>MPQAESSVDIRPQPPVDGWPVESRTCLSNFERLGSRSLTGWKLLLMEKCNIAYLIDTLVNPNAGTEGQFIKLVQGMVARGHSVKIYALRGSPYLASNVLGVDVEVLNIHRMASPLTFWRLFLWALQLRREGVALVQTFFNDASVIAPMFIKFAKCVAVISRRDMGFWYTSGLIRLLRFNRRWVDGAIVNSNAVGEKTTECEWIPNSRVHVIYNGYLPPNEVEAKVSIPAGPVIGLVANIRPIKRMQDAVAALGMLSDKHPDLQLVIVGGGDPKPLIQQAEQLGVAERLHCVGGQKAPQNYIQRFDIALLCSESEGFSNAIIEYLQWGKPVVCTRTGGNPEIVTHGENGFLYPVGDVAVLAGHIDELLSEREILASMGHQACHSVATRFSMEHMFECHERLYHQLLKEAR</sequence>
<proteinExistence type="predicted"/>
<dbReference type="Gene3D" id="3.40.50.2000">
    <property type="entry name" value="Glycogen Phosphorylase B"/>
    <property type="match status" value="2"/>
</dbReference>
<name>A0ABY1WQ09_9GAMM</name>
<comment type="caution">
    <text evidence="3">The sequence shown here is derived from an EMBL/GenBank/DDBJ whole genome shotgun (WGS) entry which is preliminary data.</text>
</comment>
<feature type="domain" description="Glycosyltransferase subfamily 4-like N-terminal" evidence="2">
    <location>
        <begin position="66"/>
        <end position="214"/>
    </location>
</feature>
<evidence type="ECO:0000259" key="1">
    <source>
        <dbReference type="Pfam" id="PF00534"/>
    </source>
</evidence>
<gene>
    <name evidence="3" type="ORF">EXY25_05945</name>
</gene>
<dbReference type="Pfam" id="PF00534">
    <property type="entry name" value="Glycos_transf_1"/>
    <property type="match status" value="1"/>
</dbReference>
<dbReference type="Pfam" id="PF13439">
    <property type="entry name" value="Glyco_transf_4"/>
    <property type="match status" value="1"/>
</dbReference>
<protein>
    <submittedName>
        <fullName evidence="3">Glycosyltransferase</fullName>
    </submittedName>
</protein>
<keyword evidence="4" id="KW-1185">Reference proteome</keyword>
<dbReference type="InterPro" id="IPR028098">
    <property type="entry name" value="Glyco_trans_4-like_N"/>
</dbReference>
<evidence type="ECO:0000259" key="2">
    <source>
        <dbReference type="Pfam" id="PF13439"/>
    </source>
</evidence>
<accession>A0ABY1WQ09</accession>
<organism evidence="3 4">
    <name type="scientific">Corallincola spongiicola</name>
    <dbReference type="NCBI Taxonomy" id="2520508"/>
    <lineage>
        <taxon>Bacteria</taxon>
        <taxon>Pseudomonadati</taxon>
        <taxon>Pseudomonadota</taxon>
        <taxon>Gammaproteobacteria</taxon>
        <taxon>Alteromonadales</taxon>
        <taxon>Psychromonadaceae</taxon>
        <taxon>Corallincola</taxon>
    </lineage>
</organism>
<dbReference type="EMBL" id="SHLY01000002">
    <property type="protein sequence ID" value="TAA46794.1"/>
    <property type="molecule type" value="Genomic_DNA"/>
</dbReference>
<dbReference type="Proteomes" id="UP000292544">
    <property type="component" value="Unassembled WGS sequence"/>
</dbReference>
<dbReference type="PANTHER" id="PTHR12526">
    <property type="entry name" value="GLYCOSYLTRANSFERASE"/>
    <property type="match status" value="1"/>
</dbReference>